<gene>
    <name evidence="2" type="ORF">WR25_00040</name>
</gene>
<dbReference type="OrthoDB" id="5825563at2759"/>
<dbReference type="AlphaFoldDB" id="A0A2A2KDW4"/>
<feature type="region of interest" description="Disordered" evidence="1">
    <location>
        <begin position="177"/>
        <end position="232"/>
    </location>
</feature>
<name>A0A2A2KDW4_9BILA</name>
<feature type="compositionally biased region" description="Polar residues" evidence="1">
    <location>
        <begin position="177"/>
        <end position="190"/>
    </location>
</feature>
<protein>
    <submittedName>
        <fullName evidence="2">Uncharacterized protein</fullName>
    </submittedName>
</protein>
<evidence type="ECO:0000256" key="1">
    <source>
        <dbReference type="SAM" id="MobiDB-lite"/>
    </source>
</evidence>
<sequence length="354" mass="38572">MFCCTRMRRKKRDGCLYAGSEVLCSKKGLFSLMLARLDEFDSLTPLISTPSASNASDSLITQQPQLLKNIVRSSSDSPPPPRRPLSGTLIVPLNTSKSTKYRPPLGPPLLGTPDSRITSFEGGTRSCATIPEIPEDDEDAKELLSIDRTSVSLLSDRRIAPRGFYFYHSGYNLTLPQQPPEYQSESSGFSAVQLPAPTYSPPSAPIESTHRLSPQQPHSLASDPSTGSPVDTTASLSDSFYINSDVISSAAGSQTIDAGSGAIIFEPILINSTVGEAIILDGSDVEGNKYPLHRIEEEIEGEDRIDESQAMPRSVSQQKVFERNLEVHILYQMSNLENGITIFSSNYSDEYDGS</sequence>
<organism evidence="2 3">
    <name type="scientific">Diploscapter pachys</name>
    <dbReference type="NCBI Taxonomy" id="2018661"/>
    <lineage>
        <taxon>Eukaryota</taxon>
        <taxon>Metazoa</taxon>
        <taxon>Ecdysozoa</taxon>
        <taxon>Nematoda</taxon>
        <taxon>Chromadorea</taxon>
        <taxon>Rhabditida</taxon>
        <taxon>Rhabditina</taxon>
        <taxon>Rhabditomorpha</taxon>
        <taxon>Rhabditoidea</taxon>
        <taxon>Rhabditidae</taxon>
        <taxon>Diploscapter</taxon>
    </lineage>
</organism>
<dbReference type="Proteomes" id="UP000218231">
    <property type="component" value="Unassembled WGS sequence"/>
</dbReference>
<feature type="compositionally biased region" description="Polar residues" evidence="1">
    <location>
        <begin position="211"/>
        <end position="232"/>
    </location>
</feature>
<dbReference type="EMBL" id="LIAE01008837">
    <property type="protein sequence ID" value="PAV72216.1"/>
    <property type="molecule type" value="Genomic_DNA"/>
</dbReference>
<evidence type="ECO:0000313" key="3">
    <source>
        <dbReference type="Proteomes" id="UP000218231"/>
    </source>
</evidence>
<comment type="caution">
    <text evidence="2">The sequence shown here is derived from an EMBL/GenBank/DDBJ whole genome shotgun (WGS) entry which is preliminary data.</text>
</comment>
<evidence type="ECO:0000313" key="2">
    <source>
        <dbReference type="EMBL" id="PAV72216.1"/>
    </source>
</evidence>
<proteinExistence type="predicted"/>
<keyword evidence="3" id="KW-1185">Reference proteome</keyword>
<accession>A0A2A2KDW4</accession>
<reference evidence="2 3" key="1">
    <citation type="journal article" date="2017" name="Curr. Biol.">
        <title>Genome architecture and evolution of a unichromosomal asexual nematode.</title>
        <authorList>
            <person name="Fradin H."/>
            <person name="Zegar C."/>
            <person name="Gutwein M."/>
            <person name="Lucas J."/>
            <person name="Kovtun M."/>
            <person name="Corcoran D."/>
            <person name="Baugh L.R."/>
            <person name="Kiontke K."/>
            <person name="Gunsalus K."/>
            <person name="Fitch D.H."/>
            <person name="Piano F."/>
        </authorList>
    </citation>
    <scope>NUCLEOTIDE SEQUENCE [LARGE SCALE GENOMIC DNA]</scope>
    <source>
        <strain evidence="2">PF1309</strain>
    </source>
</reference>